<dbReference type="Gene3D" id="1.10.10.10">
    <property type="entry name" value="Winged helix-like DNA-binding domain superfamily/Winged helix DNA-binding domain"/>
    <property type="match status" value="1"/>
</dbReference>
<dbReference type="GO" id="GO:0003677">
    <property type="term" value="F:DNA binding"/>
    <property type="evidence" value="ECO:0007669"/>
    <property type="project" value="InterPro"/>
</dbReference>
<evidence type="ECO:0000313" key="3">
    <source>
        <dbReference type="Proteomes" id="UP000515591"/>
    </source>
</evidence>
<dbReference type="EMBL" id="AP022213">
    <property type="protein sequence ID" value="BBT16249.1"/>
    <property type="molecule type" value="Genomic_DNA"/>
</dbReference>
<dbReference type="GO" id="GO:0045892">
    <property type="term" value="P:negative regulation of DNA-templated transcription"/>
    <property type="evidence" value="ECO:0007669"/>
    <property type="project" value="TreeGrafter"/>
</dbReference>
<dbReference type="RefSeq" id="WP_182852444.1">
    <property type="nucleotide sequence ID" value="NZ_AP022213.1"/>
</dbReference>
<gene>
    <name evidence="2" type="ORF">WP8S17C03_22980</name>
</gene>
<accession>A0A6S5RVA0</accession>
<name>A0A6S5RVA0_9GAMM</name>
<dbReference type="Pfam" id="PF09339">
    <property type="entry name" value="HTH_IclR"/>
    <property type="match status" value="1"/>
</dbReference>
<feature type="domain" description="HTH iclR-type" evidence="1">
    <location>
        <begin position="11"/>
        <end position="73"/>
    </location>
</feature>
<dbReference type="AlphaFoldDB" id="A0A6S5RVA0"/>
<dbReference type="Proteomes" id="UP000515591">
    <property type="component" value="Chromosome"/>
</dbReference>
<proteinExistence type="predicted"/>
<dbReference type="InterPro" id="IPR036388">
    <property type="entry name" value="WH-like_DNA-bd_sf"/>
</dbReference>
<dbReference type="PROSITE" id="PS51077">
    <property type="entry name" value="HTH_ICLR"/>
    <property type="match status" value="1"/>
</dbReference>
<dbReference type="InterPro" id="IPR050707">
    <property type="entry name" value="HTH_MetabolicPath_Reg"/>
</dbReference>
<dbReference type="PANTHER" id="PTHR30136:SF35">
    <property type="entry name" value="HTH-TYPE TRANSCRIPTIONAL REGULATOR RV1719"/>
    <property type="match status" value="1"/>
</dbReference>
<reference evidence="2 3" key="1">
    <citation type="submission" date="2019-12" db="EMBL/GenBank/DDBJ databases">
        <title>complete genome sequences of Pseudomonas otitidis str. WP8-S17-CRE-03 isolated from wastewater treatment plant effluent.</title>
        <authorList>
            <person name="Sekizuka T."/>
            <person name="Itokawa K."/>
            <person name="Yatsu K."/>
            <person name="Inamine Y."/>
            <person name="Kuroda M."/>
        </authorList>
    </citation>
    <scope>NUCLEOTIDE SEQUENCE [LARGE SCALE GENOMIC DNA]</scope>
    <source>
        <strain evidence="2 3">WP8-S17-CRE-03</strain>
    </source>
</reference>
<dbReference type="PANTHER" id="PTHR30136">
    <property type="entry name" value="HELIX-TURN-HELIX TRANSCRIPTIONAL REGULATOR, ICLR FAMILY"/>
    <property type="match status" value="1"/>
</dbReference>
<dbReference type="InterPro" id="IPR018335">
    <property type="entry name" value="Tscrpt_reg_HTH_Crp-type_CS"/>
</dbReference>
<evidence type="ECO:0000259" key="1">
    <source>
        <dbReference type="PROSITE" id="PS51077"/>
    </source>
</evidence>
<dbReference type="InterPro" id="IPR005471">
    <property type="entry name" value="Tscrpt_reg_IclR_N"/>
</dbReference>
<sequence length="106" mass="11338">MNKAQQPTRVSDSGGRVLRVLKALRGQTLNGLSNGELARALGESPSTINRCLNTLIAEGMAVQLDSGRYALSVAVLQIAQAHAEEMARAQNRINEINQRVLAGASR</sequence>
<dbReference type="InterPro" id="IPR036390">
    <property type="entry name" value="WH_DNA-bd_sf"/>
</dbReference>
<organism evidence="2 3">
    <name type="scientific">Metapseudomonas otitidis</name>
    <dbReference type="NCBI Taxonomy" id="319939"/>
    <lineage>
        <taxon>Bacteria</taxon>
        <taxon>Pseudomonadati</taxon>
        <taxon>Pseudomonadota</taxon>
        <taxon>Gammaproteobacteria</taxon>
        <taxon>Pseudomonadales</taxon>
        <taxon>Pseudomonadaceae</taxon>
        <taxon>Metapseudomonas</taxon>
    </lineage>
</organism>
<dbReference type="SUPFAM" id="SSF46785">
    <property type="entry name" value="Winged helix' DNA-binding domain"/>
    <property type="match status" value="1"/>
</dbReference>
<dbReference type="PROSITE" id="PS00042">
    <property type="entry name" value="HTH_CRP_1"/>
    <property type="match status" value="1"/>
</dbReference>
<dbReference type="GO" id="GO:0003700">
    <property type="term" value="F:DNA-binding transcription factor activity"/>
    <property type="evidence" value="ECO:0007669"/>
    <property type="project" value="InterPro"/>
</dbReference>
<evidence type="ECO:0000313" key="2">
    <source>
        <dbReference type="EMBL" id="BBT16249.1"/>
    </source>
</evidence>
<protein>
    <submittedName>
        <fullName evidence="2">IclR family transcriptional regulator</fullName>
    </submittedName>
</protein>